<dbReference type="PANTHER" id="PTHR42760">
    <property type="entry name" value="SHORT-CHAIN DEHYDROGENASES/REDUCTASES FAMILY MEMBER"/>
    <property type="match status" value="1"/>
</dbReference>
<evidence type="ECO:0000259" key="3">
    <source>
        <dbReference type="SMART" id="SM00822"/>
    </source>
</evidence>
<evidence type="ECO:0000313" key="5">
    <source>
        <dbReference type="Proteomes" id="UP000186456"/>
    </source>
</evidence>
<dbReference type="SMART" id="SM00822">
    <property type="entry name" value="PKS_KR"/>
    <property type="match status" value="1"/>
</dbReference>
<dbReference type="AlphaFoldDB" id="A0A1H0QU13"/>
<dbReference type="InterPro" id="IPR020904">
    <property type="entry name" value="Sc_DH/Rdtase_CS"/>
</dbReference>
<dbReference type="PROSITE" id="PS00061">
    <property type="entry name" value="ADH_SHORT"/>
    <property type="match status" value="1"/>
</dbReference>
<dbReference type="Gene3D" id="3.40.50.720">
    <property type="entry name" value="NAD(P)-binding Rossmann-like Domain"/>
    <property type="match status" value="1"/>
</dbReference>
<dbReference type="InterPro" id="IPR002347">
    <property type="entry name" value="SDR_fam"/>
</dbReference>
<keyword evidence="2" id="KW-0560">Oxidoreductase</keyword>
<dbReference type="RefSeq" id="WP_056225586.1">
    <property type="nucleotide sequence ID" value="NZ_FNJN01000005.1"/>
</dbReference>
<evidence type="ECO:0000313" key="4">
    <source>
        <dbReference type="EMBL" id="SDP20279.1"/>
    </source>
</evidence>
<dbReference type="FunFam" id="3.40.50.720:FF:000084">
    <property type="entry name" value="Short-chain dehydrogenase reductase"/>
    <property type="match status" value="1"/>
</dbReference>
<proteinExistence type="inferred from homology"/>
<feature type="domain" description="Ketoreductase" evidence="3">
    <location>
        <begin position="3"/>
        <end position="172"/>
    </location>
</feature>
<reference evidence="4 5" key="1">
    <citation type="submission" date="2016-10" db="EMBL/GenBank/DDBJ databases">
        <authorList>
            <person name="de Groot N.N."/>
        </authorList>
    </citation>
    <scope>NUCLEOTIDE SEQUENCE [LARGE SCALE GENOMIC DNA]</scope>
    <source>
        <strain evidence="4 5">StLB037</strain>
    </source>
</reference>
<dbReference type="GO" id="GO:0016616">
    <property type="term" value="F:oxidoreductase activity, acting on the CH-OH group of donors, NAD or NADP as acceptor"/>
    <property type="evidence" value="ECO:0007669"/>
    <property type="project" value="TreeGrafter"/>
</dbReference>
<dbReference type="Proteomes" id="UP000186456">
    <property type="component" value="Unassembled WGS sequence"/>
</dbReference>
<evidence type="ECO:0000256" key="2">
    <source>
        <dbReference type="ARBA" id="ARBA00023002"/>
    </source>
</evidence>
<dbReference type="EMBL" id="FNJN01000005">
    <property type="protein sequence ID" value="SDP20279.1"/>
    <property type="molecule type" value="Genomic_DNA"/>
</dbReference>
<dbReference type="PRINTS" id="PR00080">
    <property type="entry name" value="SDRFAMILY"/>
</dbReference>
<dbReference type="CDD" id="cd05233">
    <property type="entry name" value="SDR_c"/>
    <property type="match status" value="1"/>
</dbReference>
<accession>A0A1H0QU13</accession>
<dbReference type="InterPro" id="IPR036291">
    <property type="entry name" value="NAD(P)-bd_dom_sf"/>
</dbReference>
<sequence length="235" mass="24126">MSQRVIVTGGSGGIGAAIVERFVSDGARVAVLDRRAPAGDTASLFFSVDLRDPLDTRRAVGEAIEALGGVDVLVNCAGVFQHVSLLDISVDDWDLVLDINARATLVTMQAVAPVMLEARAGSIVNIASMAAKQGGGGEGHYAASKAAVVALTRAGAQEWGCHGVRVNAVCPGYVLTDMGADTRSEDDVRTWSAKSPLGRLGAPEDVAGVTHFLASPAGGYLTGQAINVTGGMIMH</sequence>
<organism evidence="4 5">
    <name type="scientific">Microbacterium testaceum (strain StLB037)</name>
    <dbReference type="NCBI Taxonomy" id="979556"/>
    <lineage>
        <taxon>Bacteria</taxon>
        <taxon>Bacillati</taxon>
        <taxon>Actinomycetota</taxon>
        <taxon>Actinomycetes</taxon>
        <taxon>Micrococcales</taxon>
        <taxon>Microbacteriaceae</taxon>
        <taxon>Microbacterium</taxon>
    </lineage>
</organism>
<dbReference type="InterPro" id="IPR057326">
    <property type="entry name" value="KR_dom"/>
</dbReference>
<dbReference type="PANTHER" id="PTHR42760:SF133">
    <property type="entry name" value="3-OXOACYL-[ACYL-CARRIER-PROTEIN] REDUCTASE"/>
    <property type="match status" value="1"/>
</dbReference>
<comment type="similarity">
    <text evidence="1">Belongs to the short-chain dehydrogenases/reductases (SDR) family.</text>
</comment>
<dbReference type="PRINTS" id="PR00081">
    <property type="entry name" value="GDHRDH"/>
</dbReference>
<dbReference type="SUPFAM" id="SSF51735">
    <property type="entry name" value="NAD(P)-binding Rossmann-fold domains"/>
    <property type="match status" value="1"/>
</dbReference>
<name>A0A1H0QU13_MICTS</name>
<protein>
    <submittedName>
        <fullName evidence="4">3-oxoacyl-[acyl-carrier protein] reductase</fullName>
    </submittedName>
</protein>
<gene>
    <name evidence="4" type="ORF">SAMN04487788_2532</name>
</gene>
<evidence type="ECO:0000256" key="1">
    <source>
        <dbReference type="ARBA" id="ARBA00006484"/>
    </source>
</evidence>
<dbReference type="Pfam" id="PF13561">
    <property type="entry name" value="adh_short_C2"/>
    <property type="match status" value="1"/>
</dbReference>